<gene>
    <name evidence="1" type="ORF">KGA66_03725</name>
</gene>
<comment type="caution">
    <text evidence="1">The sequence shown here is derived from an EMBL/GenBank/DDBJ whole genome shotgun (WGS) entry which is preliminary data.</text>
</comment>
<name>A0A8J7WL70_9ACTN</name>
<accession>A0A8J7WL70</accession>
<dbReference type="AlphaFoldDB" id="A0A8J7WL70"/>
<organism evidence="1 2">
    <name type="scientific">Actinocrinis puniceicyclus</name>
    <dbReference type="NCBI Taxonomy" id="977794"/>
    <lineage>
        <taxon>Bacteria</taxon>
        <taxon>Bacillati</taxon>
        <taxon>Actinomycetota</taxon>
        <taxon>Actinomycetes</taxon>
        <taxon>Catenulisporales</taxon>
        <taxon>Actinospicaceae</taxon>
        <taxon>Actinocrinis</taxon>
    </lineage>
</organism>
<reference evidence="1" key="1">
    <citation type="submission" date="2021-04" db="EMBL/GenBank/DDBJ databases">
        <title>Genome based classification of Actinospica acidithermotolerans sp. nov., an actinobacterium isolated from an Indonesian hot spring.</title>
        <authorList>
            <person name="Kusuma A.B."/>
            <person name="Putra K.E."/>
            <person name="Nafisah S."/>
            <person name="Loh J."/>
            <person name="Nouioui I."/>
            <person name="Goodfellow M."/>
        </authorList>
    </citation>
    <scope>NUCLEOTIDE SEQUENCE</scope>
    <source>
        <strain evidence="1">DSM 45618</strain>
    </source>
</reference>
<dbReference type="InterPro" id="IPR024486">
    <property type="entry name" value="DUF2617"/>
</dbReference>
<sequence length="177" mass="19736">MLVELTTGYRDTNADELAWSMDLGPRPALAIRRLGLAPFLAELRLLGASHQVAVWWFGGSVSSALSAPRRILVCRETVARLPQPTVPLPRAAERDLHGWRYTIESDVRTCAAGEFGQCVAGIERRASEGLVGRHPGRPSALTGIVIRSWTRGLWWTTWHTYPQQRQVVTTLSLLRLE</sequence>
<proteinExistence type="predicted"/>
<dbReference type="RefSeq" id="WP_211464485.1">
    <property type="nucleotide sequence ID" value="NZ_JAGSXH010000007.1"/>
</dbReference>
<evidence type="ECO:0000313" key="1">
    <source>
        <dbReference type="EMBL" id="MBS2962142.1"/>
    </source>
</evidence>
<evidence type="ECO:0000313" key="2">
    <source>
        <dbReference type="Proteomes" id="UP000677913"/>
    </source>
</evidence>
<dbReference type="EMBL" id="JAGSXH010000007">
    <property type="protein sequence ID" value="MBS2962142.1"/>
    <property type="molecule type" value="Genomic_DNA"/>
</dbReference>
<protein>
    <submittedName>
        <fullName evidence="1">DUF2617 family protein</fullName>
    </submittedName>
</protein>
<dbReference type="Proteomes" id="UP000677913">
    <property type="component" value="Unassembled WGS sequence"/>
</dbReference>
<keyword evidence="2" id="KW-1185">Reference proteome</keyword>
<dbReference type="Pfam" id="PF10936">
    <property type="entry name" value="DUF2617"/>
    <property type="match status" value="1"/>
</dbReference>